<keyword evidence="4" id="KW-1185">Reference proteome</keyword>
<feature type="transmembrane region" description="Helical" evidence="1">
    <location>
        <begin position="50"/>
        <end position="74"/>
    </location>
</feature>
<comment type="caution">
    <text evidence="3">The sequence shown here is derived from an EMBL/GenBank/DDBJ whole genome shotgun (WGS) entry which is preliminary data.</text>
</comment>
<feature type="domain" description="Phospholipid/glycerol acyltransferase" evidence="2">
    <location>
        <begin position="144"/>
        <end position="289"/>
    </location>
</feature>
<gene>
    <name evidence="3" type="ORF">GCM10011354_27350</name>
</gene>
<dbReference type="Proteomes" id="UP000650511">
    <property type="component" value="Unassembled WGS sequence"/>
</dbReference>
<dbReference type="InterPro" id="IPR002123">
    <property type="entry name" value="Plipid/glycerol_acylTrfase"/>
</dbReference>
<sequence length="380" mass="40863">MLPPRWVRRLVLAPAVPLLTLLLITSLPLTLLVAAFASPVLPGRLRPLRILLFLVVFLLAESVALLALLVLWLASGFGRHLGRERWQAAHYAVMRTYLAALFVTARRTFRLAVSLDDEQALPVEPGELDGLDGPDPDGGRPGPVVVLSRHAGPGDSFLLVHGLLQRRLRPRIVLREDLQWAPALDVGLNRIPTYFVASGAPSGTGTAAVAALAAGLGPLDALVLFPEGRNFTPARRLHSIARLEELDRHADAERAREMRHVLAPRTGGALAALSAAPHADVVFVAHTGLEDLSSAVDLWRGLPMDSQVEVQAWRVPAAEVPGDRVGAESWLFGWWRRIDAWLLDRHGPGAIPDAVVDAVVETGGVEPGDEPPADGPSADS</sequence>
<name>A0A8J3ABY2_9ACTN</name>
<evidence type="ECO:0000259" key="2">
    <source>
        <dbReference type="SMART" id="SM00563"/>
    </source>
</evidence>
<dbReference type="AlphaFoldDB" id="A0A8J3ABY2"/>
<keyword evidence="1" id="KW-0472">Membrane</keyword>
<evidence type="ECO:0000256" key="1">
    <source>
        <dbReference type="SAM" id="Phobius"/>
    </source>
</evidence>
<organism evidence="3 4">
    <name type="scientific">Egicoccus halophilus</name>
    <dbReference type="NCBI Taxonomy" id="1670830"/>
    <lineage>
        <taxon>Bacteria</taxon>
        <taxon>Bacillati</taxon>
        <taxon>Actinomycetota</taxon>
        <taxon>Nitriliruptoria</taxon>
        <taxon>Egicoccales</taxon>
        <taxon>Egicoccaceae</taxon>
        <taxon>Egicoccus</taxon>
    </lineage>
</organism>
<reference evidence="3" key="2">
    <citation type="submission" date="2020-09" db="EMBL/GenBank/DDBJ databases">
        <authorList>
            <person name="Sun Q."/>
            <person name="Zhou Y."/>
        </authorList>
    </citation>
    <scope>NUCLEOTIDE SEQUENCE</scope>
    <source>
        <strain evidence="3">CGMCC 1.14988</strain>
    </source>
</reference>
<keyword evidence="1" id="KW-0812">Transmembrane</keyword>
<keyword evidence="1" id="KW-1133">Transmembrane helix</keyword>
<protein>
    <recommendedName>
        <fullName evidence="2">Phospholipid/glycerol acyltransferase domain-containing protein</fullName>
    </recommendedName>
</protein>
<proteinExistence type="predicted"/>
<evidence type="ECO:0000313" key="4">
    <source>
        <dbReference type="Proteomes" id="UP000650511"/>
    </source>
</evidence>
<dbReference type="GO" id="GO:0016746">
    <property type="term" value="F:acyltransferase activity"/>
    <property type="evidence" value="ECO:0007669"/>
    <property type="project" value="InterPro"/>
</dbReference>
<dbReference type="EMBL" id="BMHA01000010">
    <property type="protein sequence ID" value="GGI08088.1"/>
    <property type="molecule type" value="Genomic_DNA"/>
</dbReference>
<reference evidence="3" key="1">
    <citation type="journal article" date="2014" name="Int. J. Syst. Evol. Microbiol.">
        <title>Complete genome sequence of Corynebacterium casei LMG S-19264T (=DSM 44701T), isolated from a smear-ripened cheese.</title>
        <authorList>
            <consortium name="US DOE Joint Genome Institute (JGI-PGF)"/>
            <person name="Walter F."/>
            <person name="Albersmeier A."/>
            <person name="Kalinowski J."/>
            <person name="Ruckert C."/>
        </authorList>
    </citation>
    <scope>NUCLEOTIDE SEQUENCE</scope>
    <source>
        <strain evidence="3">CGMCC 1.14988</strain>
    </source>
</reference>
<dbReference type="SMART" id="SM00563">
    <property type="entry name" value="PlsC"/>
    <property type="match status" value="1"/>
</dbReference>
<accession>A0A8J3ABY2</accession>
<dbReference type="RefSeq" id="WP_205745466.1">
    <property type="nucleotide sequence ID" value="NZ_BMHA01000010.1"/>
</dbReference>
<evidence type="ECO:0000313" key="3">
    <source>
        <dbReference type="EMBL" id="GGI08088.1"/>
    </source>
</evidence>